<keyword evidence="4 7" id="KW-0653">Protein transport</keyword>
<dbReference type="FunFam" id="3.40.50.720:FF:000243">
    <property type="entry name" value="Ubiquitin-like modifier-activating enzyme ATG7"/>
    <property type="match status" value="1"/>
</dbReference>
<dbReference type="Gene3D" id="3.40.140.70">
    <property type="entry name" value="Ubiquitin-like modifier-activating enzyme ATG7 N-terminal domain"/>
    <property type="match status" value="1"/>
</dbReference>
<comment type="similarity">
    <text evidence="1 7">Belongs to the ATG7 family.</text>
</comment>
<evidence type="ECO:0000256" key="1">
    <source>
        <dbReference type="ARBA" id="ARBA00010931"/>
    </source>
</evidence>
<sequence>MASPTPLQFEPLLFTIDPTFWHTLTDLKLNQLRLDVGALSVTGYYSPGRQVSVSDESPDHLRALPATLRLSSTAFHTPEETERPSPGSWTVPVRGELFNTNTIEDFTKLDRRALLAQATHRVWRAVHSGAVWDDPTLLNTLLVTSFANLKWYRYYYRCAWPVLPLATPAQIISIQPLDEVWSSQQCTQLRVSYPQAPFFTVYVDQSSDTVQVLPFAEFARHVRHNPPTEANDKQLWLGFLDPSGLPNHPGWPLRNALYCIQRLYAQIHQSATEPVQHVVVNVVACRPTGAPRSEGATAMPRDGTRVLQIRLDCSVLDDSPSTELPVKPVGWEKHPQGKSGPRFTDLGSSMDPISLATTSLDFNLRLMKWRVAPDLNLEIVRKQRCLLLGAGTLGTYVARSLLAWGVTQLTLADCSRVSFSNPFRQALYTFEDCLEGGQWKAEAAVRHLTEIYPKIQARAVRLAIPMPGHPVPADQKPQVAEDLATLEELIRSHDTVFLLTDSRESRWLPTLLGAYYDKVVINAALGFDSFLVMRHGALPEAWRNPKGMAQIPKAGEVDPDVLAGRLGCYFCNDVVAPTDSLRDRTLDQQCTVTRPGLAPLASATAVELLVTLLQHPRRSHAPPLSPSNTHSFDSSVGLPPHQIRGFLRGFHLQNIVGSAFDKCTACSHTVLSAYRDEGYEFLWKVFDNYRPKDAPEPTGAVEYNYLETLTGLEALKLQAESLLDNMTWDSEDDNDESATIN</sequence>
<evidence type="ECO:0000256" key="3">
    <source>
        <dbReference type="ARBA" id="ARBA00022448"/>
    </source>
</evidence>
<evidence type="ECO:0000259" key="9">
    <source>
        <dbReference type="Pfam" id="PF00899"/>
    </source>
</evidence>
<dbReference type="Gene3D" id="3.40.140.100">
    <property type="entry name" value="Ubiquitin-like modifier-activating enzyme ATG7 C-terminal domain"/>
    <property type="match status" value="1"/>
</dbReference>
<dbReference type="AlphaFoldDB" id="A0A9W8ARR8"/>
<dbReference type="OrthoDB" id="338614at2759"/>
<evidence type="ECO:0000256" key="5">
    <source>
        <dbReference type="ARBA" id="ARBA00023006"/>
    </source>
</evidence>
<evidence type="ECO:0000256" key="8">
    <source>
        <dbReference type="SAM" id="MobiDB-lite"/>
    </source>
</evidence>
<dbReference type="GO" id="GO:0006995">
    <property type="term" value="P:cellular response to nitrogen starvation"/>
    <property type="evidence" value="ECO:0007669"/>
    <property type="project" value="TreeGrafter"/>
</dbReference>
<dbReference type="InterPro" id="IPR000594">
    <property type="entry name" value="ThiF_NAD_FAD-bd"/>
</dbReference>
<dbReference type="Proteomes" id="UP001150925">
    <property type="component" value="Unassembled WGS sequence"/>
</dbReference>
<evidence type="ECO:0000256" key="6">
    <source>
        <dbReference type="PIRSR" id="PIRSR606285-1"/>
    </source>
</evidence>
<protein>
    <recommendedName>
        <fullName evidence="2 7">Ubiquitin-like modifier-activating enzyme ATG7</fullName>
    </recommendedName>
    <alternativeName>
        <fullName evidence="7">Autophagy-related protein 7</fullName>
    </alternativeName>
</protein>
<proteinExistence type="inferred from homology"/>
<dbReference type="GO" id="GO:0000422">
    <property type="term" value="P:autophagy of mitochondrion"/>
    <property type="evidence" value="ECO:0007669"/>
    <property type="project" value="TreeGrafter"/>
</dbReference>
<reference evidence="11" key="1">
    <citation type="submission" date="2022-07" db="EMBL/GenBank/DDBJ databases">
        <title>Phylogenomic reconstructions and comparative analyses of Kickxellomycotina fungi.</title>
        <authorList>
            <person name="Reynolds N.K."/>
            <person name="Stajich J.E."/>
            <person name="Barry K."/>
            <person name="Grigoriev I.V."/>
            <person name="Crous P."/>
            <person name="Smith M.E."/>
        </authorList>
    </citation>
    <scope>NUCLEOTIDE SEQUENCE</scope>
    <source>
        <strain evidence="11">RSA 1196</strain>
    </source>
</reference>
<dbReference type="NCBIfam" id="TIGR01381">
    <property type="entry name" value="E1_like_apg7"/>
    <property type="match status" value="1"/>
</dbReference>
<dbReference type="Gene3D" id="3.40.50.720">
    <property type="entry name" value="NAD(P)-binding Rossmann-like Domain"/>
    <property type="match status" value="1"/>
</dbReference>
<dbReference type="PANTHER" id="PTHR10953">
    <property type="entry name" value="UBIQUITIN-ACTIVATING ENZYME E1"/>
    <property type="match status" value="1"/>
</dbReference>
<organism evidence="11 12">
    <name type="scientific">Dispira parvispora</name>
    <dbReference type="NCBI Taxonomy" id="1520584"/>
    <lineage>
        <taxon>Eukaryota</taxon>
        <taxon>Fungi</taxon>
        <taxon>Fungi incertae sedis</taxon>
        <taxon>Zoopagomycota</taxon>
        <taxon>Kickxellomycotina</taxon>
        <taxon>Dimargaritomycetes</taxon>
        <taxon>Dimargaritales</taxon>
        <taxon>Dimargaritaceae</taxon>
        <taxon>Dispira</taxon>
    </lineage>
</organism>
<evidence type="ECO:0000256" key="7">
    <source>
        <dbReference type="RuleBase" id="RU366022"/>
    </source>
</evidence>
<evidence type="ECO:0000256" key="2">
    <source>
        <dbReference type="ARBA" id="ARBA00017647"/>
    </source>
</evidence>
<dbReference type="GO" id="GO:0034727">
    <property type="term" value="P:piecemeal microautophagy of the nucleus"/>
    <property type="evidence" value="ECO:0007669"/>
    <property type="project" value="TreeGrafter"/>
</dbReference>
<keyword evidence="7" id="KW-0963">Cytoplasm</keyword>
<dbReference type="GO" id="GO:0015031">
    <property type="term" value="P:protein transport"/>
    <property type="evidence" value="ECO:0007669"/>
    <property type="project" value="UniProtKB-UniRule"/>
</dbReference>
<dbReference type="InterPro" id="IPR035985">
    <property type="entry name" value="Ubiquitin-activating_enz"/>
</dbReference>
<evidence type="ECO:0000256" key="4">
    <source>
        <dbReference type="ARBA" id="ARBA00022927"/>
    </source>
</evidence>
<dbReference type="InterPro" id="IPR045886">
    <property type="entry name" value="ThiF/MoeB/HesA"/>
</dbReference>
<dbReference type="SUPFAM" id="SSF69572">
    <property type="entry name" value="Activating enzymes of the ubiquitin-like proteins"/>
    <property type="match status" value="1"/>
</dbReference>
<dbReference type="EMBL" id="JANBPY010000929">
    <property type="protein sequence ID" value="KAJ1962682.1"/>
    <property type="molecule type" value="Genomic_DNA"/>
</dbReference>
<name>A0A9W8ARR8_9FUNG</name>
<dbReference type="PANTHER" id="PTHR10953:SF3">
    <property type="entry name" value="UBIQUITIN-LIKE MODIFIER-ACTIVATING ENZYME ATG7"/>
    <property type="match status" value="1"/>
</dbReference>
<feature type="domain" description="THIF-type NAD/FAD binding fold" evidence="9">
    <location>
        <begin position="365"/>
        <end position="621"/>
    </location>
</feature>
<dbReference type="InterPro" id="IPR006285">
    <property type="entry name" value="Atg7"/>
</dbReference>
<dbReference type="GO" id="GO:0032446">
    <property type="term" value="P:protein modification by small protein conjugation"/>
    <property type="evidence" value="ECO:0007669"/>
    <property type="project" value="TreeGrafter"/>
</dbReference>
<feature type="region of interest" description="Disordered" evidence="8">
    <location>
        <begin position="324"/>
        <end position="344"/>
    </location>
</feature>
<dbReference type="InterPro" id="IPR032197">
    <property type="entry name" value="Atg7_N"/>
</dbReference>
<keyword evidence="3 7" id="KW-0813">Transport</keyword>
<keyword evidence="11" id="KW-0378">Hydrolase</keyword>
<dbReference type="Pfam" id="PF16420">
    <property type="entry name" value="ATG7_N"/>
    <property type="match status" value="1"/>
</dbReference>
<comment type="caution">
    <text evidence="11">The sequence shown here is derived from an EMBL/GenBank/DDBJ whole genome shotgun (WGS) entry which is preliminary data.</text>
</comment>
<evidence type="ECO:0000313" key="11">
    <source>
        <dbReference type="EMBL" id="KAJ1962682.1"/>
    </source>
</evidence>
<dbReference type="Pfam" id="PF00899">
    <property type="entry name" value="ThiF"/>
    <property type="match status" value="1"/>
</dbReference>
<gene>
    <name evidence="11" type="primary">ATG7</name>
    <name evidence="11" type="ORF">IWQ62_003453</name>
</gene>
<dbReference type="GO" id="GO:0019779">
    <property type="term" value="F:Atg8 activating enzyme activity"/>
    <property type="evidence" value="ECO:0007669"/>
    <property type="project" value="TreeGrafter"/>
</dbReference>
<dbReference type="GO" id="GO:0000045">
    <property type="term" value="P:autophagosome assembly"/>
    <property type="evidence" value="ECO:0007669"/>
    <property type="project" value="TreeGrafter"/>
</dbReference>
<keyword evidence="5 7" id="KW-0072">Autophagy</keyword>
<dbReference type="InterPro" id="IPR042522">
    <property type="entry name" value="Atg7_N_1"/>
</dbReference>
<accession>A0A9W8ARR8</accession>
<dbReference type="GO" id="GO:0016787">
    <property type="term" value="F:hydrolase activity"/>
    <property type="evidence" value="ECO:0007669"/>
    <property type="project" value="UniProtKB-KW"/>
</dbReference>
<feature type="active site" description="Glycyl thioester intermediate" evidence="6">
    <location>
        <position position="590"/>
    </location>
</feature>
<comment type="subunit">
    <text evidence="7">Homodimer.</text>
</comment>
<dbReference type="GO" id="GO:0000407">
    <property type="term" value="C:phagophore assembly site"/>
    <property type="evidence" value="ECO:0007669"/>
    <property type="project" value="UniProtKB-SubCell"/>
</dbReference>
<dbReference type="InterPro" id="IPR042523">
    <property type="entry name" value="Atg7_N_2"/>
</dbReference>
<keyword evidence="12" id="KW-1185">Reference proteome</keyword>
<evidence type="ECO:0000313" key="12">
    <source>
        <dbReference type="Proteomes" id="UP001150925"/>
    </source>
</evidence>
<comment type="subcellular location">
    <subcellularLocation>
        <location evidence="7">Cytoplasm</location>
    </subcellularLocation>
    <subcellularLocation>
        <location evidence="7">Preautophagosomal structure</location>
    </subcellularLocation>
</comment>
<comment type="function">
    <text evidence="7">E1-like activating enzyme involved in the 2 ubiquitin-like systems required for cytoplasm to vacuole transport (Cvt) and autophagy. Activates ATG12 for its conjugation with ATG5 and ATG8 for its conjugation with phosphatidylethanolamine. Both systems are needed for the ATG8 association to Cvt vesicles and autophagosomes membranes. Autophagy is essential for maintenance of amino acid levels and protein synthesis under nitrogen starvation. Required for selective autophagic degradation of the nucleus (nucleophagy) as well as for mitophagy which contributes to regulate mitochondrial quantity and quality by eliminating the mitochondria to a basal level to fulfill cellular energy requirements and preventing excess ROS production.</text>
</comment>
<dbReference type="GO" id="GO:0019778">
    <property type="term" value="F:Atg12 activating enzyme activity"/>
    <property type="evidence" value="ECO:0007669"/>
    <property type="project" value="TreeGrafter"/>
</dbReference>
<feature type="domain" description="Ubiquitin-like modifier-activating enzyme Atg7 N-terminal" evidence="10">
    <location>
        <begin position="7"/>
        <end position="350"/>
    </location>
</feature>
<evidence type="ECO:0000259" key="10">
    <source>
        <dbReference type="Pfam" id="PF16420"/>
    </source>
</evidence>
<keyword evidence="7" id="KW-0833">Ubl conjugation pathway</keyword>